<reference evidence="2" key="1">
    <citation type="journal article" date="2023" name="Science">
        <title>Genome structures resolve the early diversification of teleost fishes.</title>
        <authorList>
            <person name="Parey E."/>
            <person name="Louis A."/>
            <person name="Montfort J."/>
            <person name="Bouchez O."/>
            <person name="Roques C."/>
            <person name="Iampietro C."/>
            <person name="Lluch J."/>
            <person name="Castinel A."/>
            <person name="Donnadieu C."/>
            <person name="Desvignes T."/>
            <person name="Floi Bucao C."/>
            <person name="Jouanno E."/>
            <person name="Wen M."/>
            <person name="Mejri S."/>
            <person name="Dirks R."/>
            <person name="Jansen H."/>
            <person name="Henkel C."/>
            <person name="Chen W.J."/>
            <person name="Zahm M."/>
            <person name="Cabau C."/>
            <person name="Klopp C."/>
            <person name="Thompson A.W."/>
            <person name="Robinson-Rechavi M."/>
            <person name="Braasch I."/>
            <person name="Lecointre G."/>
            <person name="Bobe J."/>
            <person name="Postlethwait J.H."/>
            <person name="Berthelot C."/>
            <person name="Roest Crollius H."/>
            <person name="Guiguen Y."/>
        </authorList>
    </citation>
    <scope>NUCLEOTIDE SEQUENCE</scope>
    <source>
        <strain evidence="2">NC1722</strain>
    </source>
</reference>
<feature type="compositionally biased region" description="Basic and acidic residues" evidence="1">
    <location>
        <begin position="41"/>
        <end position="50"/>
    </location>
</feature>
<name>A0AAD7WGL6_9TELE</name>
<comment type="caution">
    <text evidence="2">The sequence shown here is derived from an EMBL/GenBank/DDBJ whole genome shotgun (WGS) entry which is preliminary data.</text>
</comment>
<dbReference type="Proteomes" id="UP001221898">
    <property type="component" value="Unassembled WGS sequence"/>
</dbReference>
<dbReference type="AlphaFoldDB" id="A0AAD7WGL6"/>
<keyword evidence="3" id="KW-1185">Reference proteome</keyword>
<feature type="region of interest" description="Disordered" evidence="1">
    <location>
        <begin position="40"/>
        <end position="81"/>
    </location>
</feature>
<evidence type="ECO:0000313" key="2">
    <source>
        <dbReference type="EMBL" id="KAJ8395234.1"/>
    </source>
</evidence>
<feature type="compositionally biased region" description="Basic and acidic residues" evidence="1">
    <location>
        <begin position="59"/>
        <end position="71"/>
    </location>
</feature>
<proteinExistence type="predicted"/>
<sequence>MDRKPSVELTFASREEVLTVRSTASTQHCCRVAINPVVTSAHDEDTRSMDEPAEPGIVGREEGRSRRRTESRFTASCSPRSMRNPDLLWSPPAHQCCRGGSACRLELELEAGALASNAFPTEC</sequence>
<evidence type="ECO:0000256" key="1">
    <source>
        <dbReference type="SAM" id="MobiDB-lite"/>
    </source>
</evidence>
<protein>
    <submittedName>
        <fullName evidence="2">Uncharacterized protein</fullName>
    </submittedName>
</protein>
<organism evidence="2 3">
    <name type="scientific">Aldrovandia affinis</name>
    <dbReference type="NCBI Taxonomy" id="143900"/>
    <lineage>
        <taxon>Eukaryota</taxon>
        <taxon>Metazoa</taxon>
        <taxon>Chordata</taxon>
        <taxon>Craniata</taxon>
        <taxon>Vertebrata</taxon>
        <taxon>Euteleostomi</taxon>
        <taxon>Actinopterygii</taxon>
        <taxon>Neopterygii</taxon>
        <taxon>Teleostei</taxon>
        <taxon>Notacanthiformes</taxon>
        <taxon>Halosauridae</taxon>
        <taxon>Aldrovandia</taxon>
    </lineage>
</organism>
<dbReference type="EMBL" id="JAINUG010000118">
    <property type="protein sequence ID" value="KAJ8395234.1"/>
    <property type="molecule type" value="Genomic_DNA"/>
</dbReference>
<evidence type="ECO:0000313" key="3">
    <source>
        <dbReference type="Proteomes" id="UP001221898"/>
    </source>
</evidence>
<gene>
    <name evidence="2" type="ORF">AAFF_G00034360</name>
</gene>
<accession>A0AAD7WGL6</accession>